<comment type="caution">
    <text evidence="2">The sequence shown here is derived from an EMBL/GenBank/DDBJ whole genome shotgun (WGS) entry which is preliminary data.</text>
</comment>
<keyword evidence="1" id="KW-0175">Coiled coil</keyword>
<evidence type="ECO:0000313" key="2">
    <source>
        <dbReference type="EMBL" id="KAD4586177.1"/>
    </source>
</evidence>
<organism evidence="2 3">
    <name type="scientific">Mikania micrantha</name>
    <name type="common">bitter vine</name>
    <dbReference type="NCBI Taxonomy" id="192012"/>
    <lineage>
        <taxon>Eukaryota</taxon>
        <taxon>Viridiplantae</taxon>
        <taxon>Streptophyta</taxon>
        <taxon>Embryophyta</taxon>
        <taxon>Tracheophyta</taxon>
        <taxon>Spermatophyta</taxon>
        <taxon>Magnoliopsida</taxon>
        <taxon>eudicotyledons</taxon>
        <taxon>Gunneridae</taxon>
        <taxon>Pentapetalae</taxon>
        <taxon>asterids</taxon>
        <taxon>campanulids</taxon>
        <taxon>Asterales</taxon>
        <taxon>Asteraceae</taxon>
        <taxon>Asteroideae</taxon>
        <taxon>Heliantheae alliance</taxon>
        <taxon>Eupatorieae</taxon>
        <taxon>Mikania</taxon>
    </lineage>
</organism>
<dbReference type="AlphaFoldDB" id="A0A5N6NG99"/>
<evidence type="ECO:0000256" key="1">
    <source>
        <dbReference type="SAM" id="Coils"/>
    </source>
</evidence>
<proteinExistence type="predicted"/>
<keyword evidence="3" id="KW-1185">Reference proteome</keyword>
<name>A0A5N6NG99_9ASTR</name>
<feature type="coiled-coil region" evidence="1">
    <location>
        <begin position="206"/>
        <end position="233"/>
    </location>
</feature>
<reference evidence="2 3" key="1">
    <citation type="submission" date="2019-05" db="EMBL/GenBank/DDBJ databases">
        <title>Mikania micrantha, genome provides insights into the molecular mechanism of rapid growth.</title>
        <authorList>
            <person name="Liu B."/>
        </authorList>
    </citation>
    <scope>NUCLEOTIDE SEQUENCE [LARGE SCALE GENOMIC DNA]</scope>
    <source>
        <strain evidence="2">NLD-2019</strain>
        <tissue evidence="2">Leaf</tissue>
    </source>
</reference>
<evidence type="ECO:0000313" key="3">
    <source>
        <dbReference type="Proteomes" id="UP000326396"/>
    </source>
</evidence>
<gene>
    <name evidence="2" type="ORF">E3N88_23778</name>
</gene>
<accession>A0A5N6NG99</accession>
<dbReference type="EMBL" id="SZYD01000012">
    <property type="protein sequence ID" value="KAD4586177.1"/>
    <property type="molecule type" value="Genomic_DNA"/>
</dbReference>
<sequence>MGFGKLLYLDIEEIPSKLGYFVVDCFDCNNMEMLVGSHKVKVDSKAINRLLGIPKERPNLILIKRVRKLSGYVATWRDLYQSDFLVASEIVARVMSSKDESVLFEIDFIVPFLTTMVECTVTGKRINIDTKRMPVEFWTTQMLKIRERLEIENGGFGLGELRSMCNVIEDPGKNVQKNGVKLQALEETPRPRRRLFNTLKVQQDHISLVDKKLNDFANEKQKLEKQLDTLYNINFERVDTKRLLEKYEKMWADTPKWSNKEESNKECLDATPKIKSVVEVMMKTHGVDISPNSGIEGLSSIVIV</sequence>
<protein>
    <submittedName>
        <fullName evidence="2">Uncharacterized protein</fullName>
    </submittedName>
</protein>
<dbReference type="Proteomes" id="UP000326396">
    <property type="component" value="Linkage Group LG2"/>
</dbReference>